<feature type="compositionally biased region" description="Low complexity" evidence="1">
    <location>
        <begin position="102"/>
        <end position="145"/>
    </location>
</feature>
<dbReference type="AlphaFoldDB" id="A0AAD5UDE4"/>
<feature type="region of interest" description="Disordered" evidence="1">
    <location>
        <begin position="100"/>
        <end position="145"/>
    </location>
</feature>
<gene>
    <name evidence="2" type="ORF">HK103_002255</name>
</gene>
<evidence type="ECO:0000256" key="1">
    <source>
        <dbReference type="SAM" id="MobiDB-lite"/>
    </source>
</evidence>
<protein>
    <submittedName>
        <fullName evidence="2">Uncharacterized protein</fullName>
    </submittedName>
</protein>
<name>A0AAD5UDE4_9FUNG</name>
<accession>A0AAD5UDE4</accession>
<dbReference type="Proteomes" id="UP001210925">
    <property type="component" value="Unassembled WGS sequence"/>
</dbReference>
<comment type="caution">
    <text evidence="2">The sequence shown here is derived from an EMBL/GenBank/DDBJ whole genome shotgun (WGS) entry which is preliminary data.</text>
</comment>
<evidence type="ECO:0000313" key="2">
    <source>
        <dbReference type="EMBL" id="KAJ3251576.1"/>
    </source>
</evidence>
<sequence length="179" mass="18205">MLILLISQAVAEVVGLGKPCGGSVQKANTCTPPLVCLSVSSNPESAGICQLATFAGIGQPCGGNSKNAKTCAAPLVCMKSGLPDLPGLCSLAIQSDVPGVPTSTSTTTQSQHQTTTQAKTTADKTTTSTVPATTQAKTEYPQTTTNTYPTTTAYKPLPTLAGSALANSPFLWTIVGLFL</sequence>
<reference evidence="2" key="1">
    <citation type="submission" date="2020-05" db="EMBL/GenBank/DDBJ databases">
        <title>Phylogenomic resolution of chytrid fungi.</title>
        <authorList>
            <person name="Stajich J.E."/>
            <person name="Amses K."/>
            <person name="Simmons R."/>
            <person name="Seto K."/>
            <person name="Myers J."/>
            <person name="Bonds A."/>
            <person name="Quandt C.A."/>
            <person name="Barry K."/>
            <person name="Liu P."/>
            <person name="Grigoriev I."/>
            <person name="Longcore J.E."/>
            <person name="James T.Y."/>
        </authorList>
    </citation>
    <scope>NUCLEOTIDE SEQUENCE</scope>
    <source>
        <strain evidence="2">PLAUS21</strain>
    </source>
</reference>
<proteinExistence type="predicted"/>
<organism evidence="2 3">
    <name type="scientific">Boothiomyces macroporosus</name>
    <dbReference type="NCBI Taxonomy" id="261099"/>
    <lineage>
        <taxon>Eukaryota</taxon>
        <taxon>Fungi</taxon>
        <taxon>Fungi incertae sedis</taxon>
        <taxon>Chytridiomycota</taxon>
        <taxon>Chytridiomycota incertae sedis</taxon>
        <taxon>Chytridiomycetes</taxon>
        <taxon>Rhizophydiales</taxon>
        <taxon>Terramycetaceae</taxon>
        <taxon>Boothiomyces</taxon>
    </lineage>
</organism>
<keyword evidence="3" id="KW-1185">Reference proteome</keyword>
<dbReference type="EMBL" id="JADGKB010000177">
    <property type="protein sequence ID" value="KAJ3251576.1"/>
    <property type="molecule type" value="Genomic_DNA"/>
</dbReference>
<evidence type="ECO:0000313" key="3">
    <source>
        <dbReference type="Proteomes" id="UP001210925"/>
    </source>
</evidence>